<organism evidence="2 3">
    <name type="scientific">Pseudoalteromonas luteoviolacea S4060-1</name>
    <dbReference type="NCBI Taxonomy" id="1365257"/>
    <lineage>
        <taxon>Bacteria</taxon>
        <taxon>Pseudomonadati</taxon>
        <taxon>Pseudomonadota</taxon>
        <taxon>Gammaproteobacteria</taxon>
        <taxon>Alteromonadales</taxon>
        <taxon>Pseudoalteromonadaceae</taxon>
        <taxon>Pseudoalteromonas</taxon>
    </lineage>
</organism>
<gene>
    <name evidence="2" type="ORF">N478_20205</name>
</gene>
<evidence type="ECO:0000313" key="3">
    <source>
        <dbReference type="Proteomes" id="UP000076661"/>
    </source>
</evidence>
<name>A0A167MGR4_9GAMM</name>
<keyword evidence="1" id="KW-0812">Transmembrane</keyword>
<feature type="transmembrane region" description="Helical" evidence="1">
    <location>
        <begin position="133"/>
        <end position="156"/>
    </location>
</feature>
<comment type="caution">
    <text evidence="2">The sequence shown here is derived from an EMBL/GenBank/DDBJ whole genome shotgun (WGS) entry which is preliminary data.</text>
</comment>
<dbReference type="Proteomes" id="UP000076661">
    <property type="component" value="Unassembled WGS sequence"/>
</dbReference>
<dbReference type="RefSeq" id="WP_231101486.1">
    <property type="nucleotide sequence ID" value="NZ_AUXX01000017.1"/>
</dbReference>
<evidence type="ECO:0000313" key="2">
    <source>
        <dbReference type="EMBL" id="KZN66390.1"/>
    </source>
</evidence>
<protein>
    <submittedName>
        <fullName evidence="2">Uncharacterized protein</fullName>
    </submittedName>
</protein>
<feature type="transmembrane region" description="Helical" evidence="1">
    <location>
        <begin position="15"/>
        <end position="36"/>
    </location>
</feature>
<reference evidence="2 3" key="1">
    <citation type="submission" date="2013-07" db="EMBL/GenBank/DDBJ databases">
        <title>Comparative Genomic and Metabolomic Analysis of Twelve Strains of Pseudoalteromonas luteoviolacea.</title>
        <authorList>
            <person name="Vynne N.G."/>
            <person name="Mansson M."/>
            <person name="Gram L."/>
        </authorList>
    </citation>
    <scope>NUCLEOTIDE SEQUENCE [LARGE SCALE GENOMIC DNA]</scope>
    <source>
        <strain evidence="2 3">S4060-1</strain>
    </source>
</reference>
<sequence>MPLADFLNSTIFKDVLLAIDDSMALLSFLSVFIYIVLKDNLALRYSVLCSVFYIISFFVHGPIKGFDDDHVYRYIIWALNDIIFIAIVAYWALRDKMYMWQSVLVQLVVLPAPILQLFRLVDRHLMELSYSTYLYKTVLPLVNFAAVMLCFAPLLLHFGERLNLFTRTQSK</sequence>
<keyword evidence="1" id="KW-1133">Transmembrane helix</keyword>
<evidence type="ECO:0000256" key="1">
    <source>
        <dbReference type="SAM" id="Phobius"/>
    </source>
</evidence>
<proteinExistence type="predicted"/>
<accession>A0A167MGR4</accession>
<dbReference type="AlphaFoldDB" id="A0A167MGR4"/>
<keyword evidence="1" id="KW-0472">Membrane</keyword>
<feature type="transmembrane region" description="Helical" evidence="1">
    <location>
        <begin position="99"/>
        <end position="121"/>
    </location>
</feature>
<feature type="transmembrane region" description="Helical" evidence="1">
    <location>
        <begin position="42"/>
        <end position="59"/>
    </location>
</feature>
<dbReference type="EMBL" id="AUXX01000017">
    <property type="protein sequence ID" value="KZN66390.1"/>
    <property type="molecule type" value="Genomic_DNA"/>
</dbReference>
<dbReference type="PATRIC" id="fig|1365257.3.peg.2729"/>
<feature type="transmembrane region" description="Helical" evidence="1">
    <location>
        <begin position="71"/>
        <end position="93"/>
    </location>
</feature>